<dbReference type="AlphaFoldDB" id="A0A0J9USX4"/>
<dbReference type="PROSITE" id="PS00463">
    <property type="entry name" value="ZN2_CY6_FUNGAL_1"/>
    <property type="match status" value="1"/>
</dbReference>
<protein>
    <recommendedName>
        <fullName evidence="2">Zn(2)-C6 fungal-type domain-containing protein</fullName>
    </recommendedName>
</protein>
<feature type="domain" description="Zn(2)-C6 fungal-type" evidence="2">
    <location>
        <begin position="7"/>
        <end position="37"/>
    </location>
</feature>
<accession>A0A0J9USX4</accession>
<gene>
    <name evidence="3" type="ORF">FOXG_04646</name>
</gene>
<proteinExistence type="predicted"/>
<dbReference type="GeneID" id="28946676"/>
<dbReference type="GO" id="GO:0008270">
    <property type="term" value="F:zinc ion binding"/>
    <property type="evidence" value="ECO:0007669"/>
    <property type="project" value="InterPro"/>
</dbReference>
<sequence>MSLRKTSCMACASAKRRCDRGVPACNRCAQKCLPCAYPYQRSWQSAPVVRLPPNELTSHDTPFPGPLGSSETTLEQGTVQVADLFDSGFTLMDDSMTWNWDRSSPQAAVDLPTSEQLFTLESNMLTGLPEPLFNGINNNQNLRVDVSARPGDPPRHRRRAYFRLCQQDVHRPRYIPGIDPTLQTNEIWPRGRDTKTWQFCARELLSFVNAFATTTTNSFILQPVASPNSNNHTELHFSLQRALGVCATACTLTDSTRSILDQMLETEMQHLVSGFGLHNVLGHSATLSAFRQDLARLQAMVLYQITALFSTSARQQFLAKKYEPLVASWSRELLLRIQVLELQKKETLSSPFLPIELLHPSATDLEAYPNERPIRESLENSAPLLLYDKPLHNSEIDSAYRTILISYLARSVHSALISQTCTLLAELGSLPVFIHSNEPVSDISYDESQQAFWSELRRSAEAQELNRQNKTISYNEFADRWSQQKELLGLNERDRFVVLLLAACKGVDTINGQA</sequence>
<keyword evidence="1" id="KW-0539">Nucleus</keyword>
<reference evidence="3" key="1">
    <citation type="submission" date="2007-04" db="EMBL/GenBank/DDBJ databases">
        <authorList>
            <consortium name="The Broad Institute Genome Sequencing Platform"/>
            <person name="Birren B."/>
            <person name="Lander E."/>
            <person name="Galagan J."/>
            <person name="Nusbaum C."/>
            <person name="Devon K."/>
            <person name="Ma L.-J."/>
            <person name="Jaffe D."/>
            <person name="Butler J."/>
            <person name="Alvarez P."/>
            <person name="Gnerre S."/>
            <person name="Grabherr M."/>
            <person name="Kleber M."/>
            <person name="Mauceli E."/>
            <person name="Brockman W."/>
            <person name="MacCallum I.A."/>
            <person name="Young S."/>
            <person name="LaButti K."/>
            <person name="DeCaprio D."/>
            <person name="Crawford M."/>
            <person name="Koehrsen M."/>
            <person name="Engels R."/>
            <person name="Montgomery P."/>
            <person name="Pearson M."/>
            <person name="Howarth C."/>
            <person name="Larson L."/>
            <person name="White J."/>
            <person name="O'Leary S."/>
            <person name="Kodira C."/>
            <person name="Zeng Q."/>
            <person name="Yandava C."/>
            <person name="Alvarado L."/>
            <person name="Kistler C."/>
            <person name="Shim W.-B."/>
            <person name="Kang S."/>
            <person name="Woloshuk C."/>
        </authorList>
    </citation>
    <scope>NUCLEOTIDE SEQUENCE</scope>
    <source>
        <strain evidence="3">4287</strain>
    </source>
</reference>
<dbReference type="OrthoDB" id="9930022at2759"/>
<dbReference type="InterPro" id="IPR001138">
    <property type="entry name" value="Zn2Cys6_DnaBD"/>
</dbReference>
<dbReference type="VEuPathDB" id="FungiDB:FOXG_04646"/>
<evidence type="ECO:0000313" key="3">
    <source>
        <dbReference type="EMBL" id="KNB01381.1"/>
    </source>
</evidence>
<evidence type="ECO:0000259" key="2">
    <source>
        <dbReference type="PROSITE" id="PS50048"/>
    </source>
</evidence>
<dbReference type="EMBL" id="DS231699">
    <property type="protein sequence ID" value="KNB01381.1"/>
    <property type="molecule type" value="Genomic_DNA"/>
</dbReference>
<reference evidence="3" key="2">
    <citation type="journal article" date="2010" name="Nature">
        <title>Comparative genomics reveals mobile pathogenicity chromosomes in Fusarium.</title>
        <authorList>
            <person name="Ma L.J."/>
            <person name="van der Does H.C."/>
            <person name="Borkovich K.A."/>
            <person name="Coleman J.J."/>
            <person name="Daboussi M.J."/>
            <person name="Di Pietro A."/>
            <person name="Dufresne M."/>
            <person name="Freitag M."/>
            <person name="Grabherr M."/>
            <person name="Henrissat B."/>
            <person name="Houterman P.M."/>
            <person name="Kang S."/>
            <person name="Shim W.B."/>
            <person name="Woloshuk C."/>
            <person name="Xie X."/>
            <person name="Xu J.R."/>
            <person name="Antoniw J."/>
            <person name="Baker S.E."/>
            <person name="Bluhm B.H."/>
            <person name="Breakspear A."/>
            <person name="Brown D.W."/>
            <person name="Butchko R.A."/>
            <person name="Chapman S."/>
            <person name="Coulson R."/>
            <person name="Coutinho P.M."/>
            <person name="Danchin E.G."/>
            <person name="Diener A."/>
            <person name="Gale L.R."/>
            <person name="Gardiner D.M."/>
            <person name="Goff S."/>
            <person name="Hammond-Kosack K.E."/>
            <person name="Hilburn K."/>
            <person name="Hua-Van A."/>
            <person name="Jonkers W."/>
            <person name="Kazan K."/>
            <person name="Kodira C.D."/>
            <person name="Koehrsen M."/>
            <person name="Kumar L."/>
            <person name="Lee Y.H."/>
            <person name="Li L."/>
            <person name="Manners J.M."/>
            <person name="Miranda-Saavedra D."/>
            <person name="Mukherjee M."/>
            <person name="Park G."/>
            <person name="Park J."/>
            <person name="Park S.Y."/>
            <person name="Proctor R.H."/>
            <person name="Regev A."/>
            <person name="Ruiz-Roldan M.C."/>
            <person name="Sain D."/>
            <person name="Sakthikumar S."/>
            <person name="Sykes S."/>
            <person name="Schwartz D.C."/>
            <person name="Turgeon B.G."/>
            <person name="Wapinski I."/>
            <person name="Yoder O."/>
            <person name="Young S."/>
            <person name="Zeng Q."/>
            <person name="Zhou S."/>
            <person name="Galagan J."/>
            <person name="Cuomo C.A."/>
            <person name="Kistler H.C."/>
            <person name="Rep M."/>
        </authorList>
    </citation>
    <scope>NUCLEOTIDE SEQUENCE [LARGE SCALE GENOMIC DNA]</scope>
    <source>
        <strain evidence="3">4287</strain>
    </source>
</reference>
<evidence type="ECO:0000313" key="4">
    <source>
        <dbReference type="Proteomes" id="UP000009097"/>
    </source>
</evidence>
<dbReference type="CDD" id="cd00067">
    <property type="entry name" value="GAL4"/>
    <property type="match status" value="1"/>
</dbReference>
<dbReference type="RefSeq" id="XP_018239426.1">
    <property type="nucleotide sequence ID" value="XM_018382672.1"/>
</dbReference>
<evidence type="ECO:0000256" key="1">
    <source>
        <dbReference type="ARBA" id="ARBA00023242"/>
    </source>
</evidence>
<dbReference type="Pfam" id="PF00172">
    <property type="entry name" value="Zn_clus"/>
    <property type="match status" value="1"/>
</dbReference>
<dbReference type="SUPFAM" id="SSF57701">
    <property type="entry name" value="Zn2/Cys6 DNA-binding domain"/>
    <property type="match status" value="1"/>
</dbReference>
<dbReference type="Gene3D" id="4.10.240.10">
    <property type="entry name" value="Zn(2)-C6 fungal-type DNA-binding domain"/>
    <property type="match status" value="1"/>
</dbReference>
<dbReference type="PROSITE" id="PS50048">
    <property type="entry name" value="ZN2_CY6_FUNGAL_2"/>
    <property type="match status" value="1"/>
</dbReference>
<dbReference type="KEGG" id="fox:FOXG_04646"/>
<dbReference type="InterPro" id="IPR036864">
    <property type="entry name" value="Zn2-C6_fun-type_DNA-bd_sf"/>
</dbReference>
<dbReference type="GO" id="GO:0000981">
    <property type="term" value="F:DNA-binding transcription factor activity, RNA polymerase II-specific"/>
    <property type="evidence" value="ECO:0007669"/>
    <property type="project" value="InterPro"/>
</dbReference>
<organism evidence="3 4">
    <name type="scientific">Fusarium oxysporum f. sp. lycopersici (strain 4287 / CBS 123668 / FGSC 9935 / NRRL 34936)</name>
    <name type="common">Fusarium vascular wilt of tomato</name>
    <dbReference type="NCBI Taxonomy" id="426428"/>
    <lineage>
        <taxon>Eukaryota</taxon>
        <taxon>Fungi</taxon>
        <taxon>Dikarya</taxon>
        <taxon>Ascomycota</taxon>
        <taxon>Pezizomycotina</taxon>
        <taxon>Sordariomycetes</taxon>
        <taxon>Hypocreomycetidae</taxon>
        <taxon>Hypocreales</taxon>
        <taxon>Nectriaceae</taxon>
        <taxon>Fusarium</taxon>
        <taxon>Fusarium oxysporum species complex</taxon>
    </lineage>
</organism>
<name>A0A0J9USX4_FUSO4</name>
<dbReference type="Proteomes" id="UP000009097">
    <property type="component" value="Unassembled WGS sequence"/>
</dbReference>